<dbReference type="Proteomes" id="UP001154922">
    <property type="component" value="Unassembled WGS sequence"/>
</dbReference>
<reference evidence="1 2" key="2">
    <citation type="journal article" date="2023" name="Plant Pathol.">
        <title>Dismantling and reorganizing Pseudomonas marginalis sensu#lato.</title>
        <authorList>
            <person name="Sawada H."/>
            <person name="Fujikawa T."/>
            <person name="Satou M."/>
        </authorList>
    </citation>
    <scope>NUCLEOTIDE SEQUENCE [LARGE SCALE GENOMIC DNA]</scope>
    <source>
        <strain evidence="1 2">MAFF 311096</strain>
    </source>
</reference>
<evidence type="ECO:0000313" key="2">
    <source>
        <dbReference type="Proteomes" id="UP001154922"/>
    </source>
</evidence>
<evidence type="ECO:0000313" key="1">
    <source>
        <dbReference type="EMBL" id="MCD7039903.1"/>
    </source>
</evidence>
<name>A0ABS8QW99_9PSED</name>
<comment type="caution">
    <text evidence="1">The sequence shown here is derived from an EMBL/GenBank/DDBJ whole genome shotgun (WGS) entry which is preliminary data.</text>
</comment>
<dbReference type="EMBL" id="JAJOZI010000085">
    <property type="protein sequence ID" value="MCD7039903.1"/>
    <property type="molecule type" value="Genomic_DNA"/>
</dbReference>
<dbReference type="RefSeq" id="WP_231808809.1">
    <property type="nucleotide sequence ID" value="NZ_JAJOZG010000069.1"/>
</dbReference>
<organism evidence="1 2">
    <name type="scientific">Pseudomonas petroselini</name>
    <dbReference type="NCBI Taxonomy" id="2899822"/>
    <lineage>
        <taxon>Bacteria</taxon>
        <taxon>Pseudomonadati</taxon>
        <taxon>Pseudomonadota</taxon>
        <taxon>Gammaproteobacteria</taxon>
        <taxon>Pseudomonadales</taxon>
        <taxon>Pseudomonadaceae</taxon>
        <taxon>Pseudomonas</taxon>
    </lineage>
</organism>
<gene>
    <name evidence="1" type="ORF">LRQ20_16410</name>
</gene>
<keyword evidence="2" id="KW-1185">Reference proteome</keyword>
<accession>A0ABS8QW99</accession>
<proteinExistence type="predicted"/>
<protein>
    <submittedName>
        <fullName evidence="1">Uncharacterized protein</fullName>
    </submittedName>
</protein>
<reference evidence="1 2" key="1">
    <citation type="journal article" date="2022" name="Int. J. Syst. Evol. Microbiol.">
        <title>Pseudomonas petroselini sp. nov., a pathogen causing bacterial rot of parsley in Japan.</title>
        <authorList>
            <person name="Sawada H."/>
            <person name="Fujikawa T."/>
            <person name="Osada S."/>
            <person name="Satou M."/>
        </authorList>
    </citation>
    <scope>NUCLEOTIDE SEQUENCE [LARGE SCALE GENOMIC DNA]</scope>
    <source>
        <strain evidence="1 2">MAFF 311096</strain>
    </source>
</reference>
<sequence length="326" mass="35317">MMGNSVLGRKAVEYNALAVDGAFGARSDWPVSRQEVMQPVLKSNNVRVNNPIPDDVDPGRLISQLALLMNSLLSLLAQAKVQKDTDLSGDKTKHGTSVVPDKQAVVVPNDETISSISNTSAGKLPDDVWLGLSEGQGNNAGMIAGIKAAMMKFGQNPKGVFTRITENDGLYKVVMRDGFTVSLTRAEIDKARRWAGFSGEDMGMIKDATFMYAVAAKREEHDRAAHMKAGGGGIIQFSDDPFEAAMDSLNHYFWANKALNHLGLSQYVSKMPYAEAEAKGLCGVLTVGYEGMLMAKGYVDMYGPDKLSFEARKSEFGEDVSVYALI</sequence>